<evidence type="ECO:0000256" key="8">
    <source>
        <dbReference type="ARBA" id="ARBA00022975"/>
    </source>
</evidence>
<keyword evidence="4 11" id="KW-0808">Transferase</keyword>
<dbReference type="EC" id="2.7.4.22" evidence="3"/>
<dbReference type="PANTHER" id="PTHR42833">
    <property type="entry name" value="URIDYLATE KINASE"/>
    <property type="match status" value="1"/>
</dbReference>
<dbReference type="GO" id="GO:0033862">
    <property type="term" value="F:UMP kinase activity"/>
    <property type="evidence" value="ECO:0007669"/>
    <property type="project" value="UniProtKB-EC"/>
</dbReference>
<evidence type="ECO:0000313" key="12">
    <source>
        <dbReference type="Proteomes" id="UP000070810"/>
    </source>
</evidence>
<dbReference type="Proteomes" id="UP000070810">
    <property type="component" value="Unassembled WGS sequence"/>
</dbReference>
<proteinExistence type="inferred from homology"/>
<protein>
    <recommendedName>
        <fullName evidence="3">UMP kinase</fullName>
        <ecNumber evidence="3">2.7.4.22</ecNumber>
    </recommendedName>
    <alternativeName>
        <fullName evidence="9">Uridine monophosphate kinase</fullName>
    </alternativeName>
</protein>
<evidence type="ECO:0000256" key="1">
    <source>
        <dbReference type="ARBA" id="ARBA00004791"/>
    </source>
</evidence>
<organism evidence="11 12">
    <name type="scientific">Leucobacter chromiiresistens</name>
    <dbReference type="NCBI Taxonomy" id="1079994"/>
    <lineage>
        <taxon>Bacteria</taxon>
        <taxon>Bacillati</taxon>
        <taxon>Actinomycetota</taxon>
        <taxon>Actinomycetes</taxon>
        <taxon>Micrococcales</taxon>
        <taxon>Microbacteriaceae</taxon>
        <taxon>Leucobacter</taxon>
    </lineage>
</organism>
<dbReference type="InterPro" id="IPR001048">
    <property type="entry name" value="Asp/Glu/Uridylate_kinase"/>
</dbReference>
<evidence type="ECO:0000313" key="11">
    <source>
        <dbReference type="EMBL" id="KTR79881.1"/>
    </source>
</evidence>
<evidence type="ECO:0000256" key="5">
    <source>
        <dbReference type="ARBA" id="ARBA00022741"/>
    </source>
</evidence>
<keyword evidence="6 11" id="KW-0418">Kinase</keyword>
<sequence length="127" mass="13697">MTKTADRKRRVLLKLSGEAFGGGTLGVNPDVVSQIAREIAAAMQDAEVAVVVGGGNFFRGAELSQRGMDRARADYMGMLGTVMNALALQDFLEQAGVETRVQSAITMTQVAETYIPLRAIRHLEKGR</sequence>
<evidence type="ECO:0000256" key="9">
    <source>
        <dbReference type="ARBA" id="ARBA00032092"/>
    </source>
</evidence>
<name>A0A147E7M2_9MICO</name>
<keyword evidence="5" id="KW-0547">Nucleotide-binding</keyword>
<dbReference type="EMBL" id="LDRK01000180">
    <property type="protein sequence ID" value="KTR79881.1"/>
    <property type="molecule type" value="Genomic_DNA"/>
</dbReference>
<comment type="pathway">
    <text evidence="1">Pyrimidine metabolism; CTP biosynthesis via de novo pathway; UDP from UMP (UMPK route): step 1/1.</text>
</comment>
<dbReference type="Pfam" id="PF00696">
    <property type="entry name" value="AA_kinase"/>
    <property type="match status" value="1"/>
</dbReference>
<gene>
    <name evidence="11" type="primary">pyrH</name>
    <name evidence="11" type="ORF">NS354_12995</name>
</gene>
<dbReference type="Gene3D" id="3.40.1160.10">
    <property type="entry name" value="Acetylglutamate kinase-like"/>
    <property type="match status" value="1"/>
</dbReference>
<evidence type="ECO:0000256" key="6">
    <source>
        <dbReference type="ARBA" id="ARBA00022777"/>
    </source>
</evidence>
<keyword evidence="7" id="KW-0067">ATP-binding</keyword>
<feature type="domain" description="Aspartate/glutamate/uridylate kinase" evidence="10">
    <location>
        <begin position="11"/>
        <end position="109"/>
    </location>
</feature>
<comment type="similarity">
    <text evidence="2">Belongs to the UMP kinase family.</text>
</comment>
<dbReference type="RefSeq" id="WP_193750790.1">
    <property type="nucleotide sequence ID" value="NZ_LDRK01000180.1"/>
</dbReference>
<dbReference type="GO" id="GO:0006225">
    <property type="term" value="P:UDP biosynthetic process"/>
    <property type="evidence" value="ECO:0007669"/>
    <property type="project" value="TreeGrafter"/>
</dbReference>
<dbReference type="GO" id="GO:0005524">
    <property type="term" value="F:ATP binding"/>
    <property type="evidence" value="ECO:0007669"/>
    <property type="project" value="UniProtKB-KW"/>
</dbReference>
<evidence type="ECO:0000256" key="4">
    <source>
        <dbReference type="ARBA" id="ARBA00022679"/>
    </source>
</evidence>
<evidence type="ECO:0000256" key="3">
    <source>
        <dbReference type="ARBA" id="ARBA00012899"/>
    </source>
</evidence>
<dbReference type="AlphaFoldDB" id="A0A147E7M2"/>
<keyword evidence="12" id="KW-1185">Reference proteome</keyword>
<dbReference type="InterPro" id="IPR036393">
    <property type="entry name" value="AceGlu_kinase-like_sf"/>
</dbReference>
<evidence type="ECO:0000259" key="10">
    <source>
        <dbReference type="Pfam" id="PF00696"/>
    </source>
</evidence>
<keyword evidence="8" id="KW-0665">Pyrimidine biosynthesis</keyword>
<dbReference type="PANTHER" id="PTHR42833:SF4">
    <property type="entry name" value="URIDYLATE KINASE PUMPKIN, CHLOROPLASTIC"/>
    <property type="match status" value="1"/>
</dbReference>
<comment type="caution">
    <text evidence="11">The sequence shown here is derived from an EMBL/GenBank/DDBJ whole genome shotgun (WGS) entry which is preliminary data.</text>
</comment>
<reference evidence="11 12" key="1">
    <citation type="journal article" date="2016" name="Front. Microbiol.">
        <title>Genomic Resource of Rice Seed Associated Bacteria.</title>
        <authorList>
            <person name="Midha S."/>
            <person name="Bansal K."/>
            <person name="Sharma S."/>
            <person name="Kumar N."/>
            <person name="Patil P.P."/>
            <person name="Chaudhry V."/>
            <person name="Patil P.B."/>
        </authorList>
    </citation>
    <scope>NUCLEOTIDE SEQUENCE [LARGE SCALE GENOMIC DNA]</scope>
    <source>
        <strain evidence="11 12">NS354</strain>
    </source>
</reference>
<dbReference type="SUPFAM" id="SSF53633">
    <property type="entry name" value="Carbamate kinase-like"/>
    <property type="match status" value="1"/>
</dbReference>
<evidence type="ECO:0000256" key="7">
    <source>
        <dbReference type="ARBA" id="ARBA00022840"/>
    </source>
</evidence>
<accession>A0A147E7M2</accession>
<evidence type="ECO:0000256" key="2">
    <source>
        <dbReference type="ARBA" id="ARBA00007614"/>
    </source>
</evidence>
<feature type="non-terminal residue" evidence="11">
    <location>
        <position position="127"/>
    </location>
</feature>